<organism evidence="2">
    <name type="scientific">Nothobranchius furzeri</name>
    <name type="common">Turquoise killifish</name>
    <dbReference type="NCBI Taxonomy" id="105023"/>
    <lineage>
        <taxon>Eukaryota</taxon>
        <taxon>Metazoa</taxon>
        <taxon>Chordata</taxon>
        <taxon>Craniata</taxon>
        <taxon>Vertebrata</taxon>
        <taxon>Euteleostomi</taxon>
        <taxon>Actinopterygii</taxon>
        <taxon>Neopterygii</taxon>
        <taxon>Teleostei</taxon>
        <taxon>Neoteleostei</taxon>
        <taxon>Acanthomorphata</taxon>
        <taxon>Ovalentaria</taxon>
        <taxon>Atherinomorphae</taxon>
        <taxon>Cyprinodontiformes</taxon>
        <taxon>Nothobranchiidae</taxon>
        <taxon>Nothobranchius</taxon>
    </lineage>
</organism>
<name>A0A1A8UE78_NOTFU</name>
<reference evidence="2" key="1">
    <citation type="submission" date="2016-05" db="EMBL/GenBank/DDBJ databases">
        <authorList>
            <person name="Lavstsen T."/>
            <person name="Jespersen J.S."/>
        </authorList>
    </citation>
    <scope>NUCLEOTIDE SEQUENCE</scope>
    <source>
        <tissue evidence="2">Brain</tissue>
    </source>
</reference>
<reference evidence="2" key="2">
    <citation type="submission" date="2016-06" db="EMBL/GenBank/DDBJ databases">
        <title>The genome of a short-lived fish provides insights into sex chromosome evolution and the genetic control of aging.</title>
        <authorList>
            <person name="Reichwald K."/>
            <person name="Felder M."/>
            <person name="Petzold A."/>
            <person name="Koch P."/>
            <person name="Groth M."/>
            <person name="Platzer M."/>
        </authorList>
    </citation>
    <scope>NUCLEOTIDE SEQUENCE</scope>
    <source>
        <tissue evidence="2">Brain</tissue>
    </source>
</reference>
<gene>
    <name evidence="2" type="primary">SLC5A8</name>
</gene>
<feature type="non-terminal residue" evidence="2">
    <location>
        <position position="1"/>
    </location>
</feature>
<accession>A0A1A8UE78</accession>
<evidence type="ECO:0000313" key="2">
    <source>
        <dbReference type="EMBL" id="SBS46410.1"/>
    </source>
</evidence>
<sequence>VMVGAEELDLTEAPGSGNANPDFRDLGGITNQIRTLSYPDLSFLY</sequence>
<dbReference type="EMBL" id="HAEJ01005953">
    <property type="protein sequence ID" value="SBS46410.1"/>
    <property type="molecule type" value="Transcribed_RNA"/>
</dbReference>
<proteinExistence type="predicted"/>
<dbReference type="AlphaFoldDB" id="A0A1A8UE78"/>
<feature type="region of interest" description="Disordered" evidence="1">
    <location>
        <begin position="1"/>
        <end position="23"/>
    </location>
</feature>
<protein>
    <submittedName>
        <fullName evidence="2">Solute carrier family 5 (Iodide transporter), member 8</fullName>
    </submittedName>
</protein>
<feature type="compositionally biased region" description="Acidic residues" evidence="1">
    <location>
        <begin position="1"/>
        <end position="10"/>
    </location>
</feature>
<evidence type="ECO:0000256" key="1">
    <source>
        <dbReference type="SAM" id="MobiDB-lite"/>
    </source>
</evidence>